<dbReference type="GO" id="GO:0003677">
    <property type="term" value="F:DNA binding"/>
    <property type="evidence" value="ECO:0007669"/>
    <property type="project" value="InterPro"/>
</dbReference>
<dbReference type="Pfam" id="PF09339">
    <property type="entry name" value="HTH_IclR"/>
    <property type="match status" value="1"/>
</dbReference>
<dbReference type="InterPro" id="IPR036388">
    <property type="entry name" value="WH-like_DNA-bd_sf"/>
</dbReference>
<dbReference type="Proteomes" id="UP001144323">
    <property type="component" value="Unassembled WGS sequence"/>
</dbReference>
<dbReference type="AlphaFoldDB" id="A0A9W6LQQ9"/>
<gene>
    <name evidence="2" type="ORF">LMG27198_08270</name>
</gene>
<evidence type="ECO:0000313" key="2">
    <source>
        <dbReference type="EMBL" id="GLI91835.1"/>
    </source>
</evidence>
<dbReference type="GO" id="GO:0006355">
    <property type="term" value="P:regulation of DNA-templated transcription"/>
    <property type="evidence" value="ECO:0007669"/>
    <property type="project" value="InterPro"/>
</dbReference>
<dbReference type="InterPro" id="IPR036390">
    <property type="entry name" value="WH_DNA-bd_sf"/>
</dbReference>
<dbReference type="EMBL" id="BSEC01000001">
    <property type="protein sequence ID" value="GLI91835.1"/>
    <property type="molecule type" value="Genomic_DNA"/>
</dbReference>
<accession>A0A9W6LQQ9</accession>
<reference evidence="2" key="1">
    <citation type="journal article" date="2023" name="Int. J. Syst. Evol. Microbiol.">
        <title>Methylocystis iwaonis sp. nov., a type II methane-oxidizing bacterium from surface soil of a rice paddy field in Japan, and emended description of the genus Methylocystis (ex Whittenbury et al. 1970) Bowman et al. 1993.</title>
        <authorList>
            <person name="Kaise H."/>
            <person name="Sawadogo J.B."/>
            <person name="Alam M.S."/>
            <person name="Ueno C."/>
            <person name="Dianou D."/>
            <person name="Shinjo R."/>
            <person name="Asakawa S."/>
        </authorList>
    </citation>
    <scope>NUCLEOTIDE SEQUENCE</scope>
    <source>
        <strain evidence="2">LMG27198</strain>
    </source>
</reference>
<sequence length="155" mass="17789">MDERVAADDFEAALERVSREHYILFHHHLTEFMASHLTDCCTVFDGDLHEMLVFTIIAQRYLRDQLAQQEGETPVEERRAVSATRIAAQTGMPRETVRRKLAALQARGWVEKTGRADWRISLAGGSAAARLDLEDFLRRETRRVLRFGRALKPIV</sequence>
<keyword evidence="3" id="KW-1185">Reference proteome</keyword>
<comment type="caution">
    <text evidence="2">The sequence shown here is derived from an EMBL/GenBank/DDBJ whole genome shotgun (WGS) entry which is preliminary data.</text>
</comment>
<dbReference type="InterPro" id="IPR005471">
    <property type="entry name" value="Tscrpt_reg_IclR_N"/>
</dbReference>
<organism evidence="2 3">
    <name type="scientific">Methylocystis echinoides</name>
    <dbReference type="NCBI Taxonomy" id="29468"/>
    <lineage>
        <taxon>Bacteria</taxon>
        <taxon>Pseudomonadati</taxon>
        <taxon>Pseudomonadota</taxon>
        <taxon>Alphaproteobacteria</taxon>
        <taxon>Hyphomicrobiales</taxon>
        <taxon>Methylocystaceae</taxon>
        <taxon>Methylocystis</taxon>
    </lineage>
</organism>
<dbReference type="RefSeq" id="WP_281800687.1">
    <property type="nucleotide sequence ID" value="NZ_BSEC01000001.1"/>
</dbReference>
<protein>
    <recommendedName>
        <fullName evidence="1">HTH iclR-type domain-containing protein</fullName>
    </recommendedName>
</protein>
<evidence type="ECO:0000259" key="1">
    <source>
        <dbReference type="Pfam" id="PF09339"/>
    </source>
</evidence>
<evidence type="ECO:0000313" key="3">
    <source>
        <dbReference type="Proteomes" id="UP001144323"/>
    </source>
</evidence>
<dbReference type="SUPFAM" id="SSF46785">
    <property type="entry name" value="Winged helix' DNA-binding domain"/>
    <property type="match status" value="1"/>
</dbReference>
<proteinExistence type="predicted"/>
<dbReference type="Gene3D" id="1.10.10.10">
    <property type="entry name" value="Winged helix-like DNA-binding domain superfamily/Winged helix DNA-binding domain"/>
    <property type="match status" value="1"/>
</dbReference>
<name>A0A9W6LQQ9_9HYPH</name>
<feature type="domain" description="HTH iclR-type" evidence="1">
    <location>
        <begin position="76"/>
        <end position="113"/>
    </location>
</feature>